<comment type="caution">
    <text evidence="3">The sequence shown here is derived from an EMBL/GenBank/DDBJ whole genome shotgun (WGS) entry which is preliminary data.</text>
</comment>
<evidence type="ECO:0000313" key="4">
    <source>
        <dbReference type="Proteomes" id="UP000823775"/>
    </source>
</evidence>
<dbReference type="InterPro" id="IPR045322">
    <property type="entry name" value="HECTD1/TRIP12-like"/>
</dbReference>
<dbReference type="InterPro" id="IPR016024">
    <property type="entry name" value="ARM-type_fold"/>
</dbReference>
<organism evidence="3 4">
    <name type="scientific">Datura stramonium</name>
    <name type="common">Jimsonweed</name>
    <name type="synonym">Common thornapple</name>
    <dbReference type="NCBI Taxonomy" id="4076"/>
    <lineage>
        <taxon>Eukaryota</taxon>
        <taxon>Viridiplantae</taxon>
        <taxon>Streptophyta</taxon>
        <taxon>Embryophyta</taxon>
        <taxon>Tracheophyta</taxon>
        <taxon>Spermatophyta</taxon>
        <taxon>Magnoliopsida</taxon>
        <taxon>eudicotyledons</taxon>
        <taxon>Gunneridae</taxon>
        <taxon>Pentapetalae</taxon>
        <taxon>asterids</taxon>
        <taxon>lamiids</taxon>
        <taxon>Solanales</taxon>
        <taxon>Solanaceae</taxon>
        <taxon>Solanoideae</taxon>
        <taxon>Datureae</taxon>
        <taxon>Datura</taxon>
    </lineage>
</organism>
<dbReference type="EMBL" id="JACEIK010003266">
    <property type="protein sequence ID" value="MCD9641044.1"/>
    <property type="molecule type" value="Genomic_DNA"/>
</dbReference>
<dbReference type="Proteomes" id="UP000823775">
    <property type="component" value="Unassembled WGS sequence"/>
</dbReference>
<dbReference type="PANTHER" id="PTHR45670:SF10">
    <property type="entry name" value="E3 UBIQUITIN-PROTEIN LIGASE UPL4"/>
    <property type="match status" value="1"/>
</dbReference>
<evidence type="ECO:0000313" key="3">
    <source>
        <dbReference type="EMBL" id="MCD9641044.1"/>
    </source>
</evidence>
<gene>
    <name evidence="3" type="primary">UPL4_2</name>
    <name evidence="3" type="ORF">HAX54_026859</name>
</gene>
<evidence type="ECO:0000256" key="2">
    <source>
        <dbReference type="SAM" id="MobiDB-lite"/>
    </source>
</evidence>
<proteinExistence type="predicted"/>
<keyword evidence="4" id="KW-1185">Reference proteome</keyword>
<sequence>MTSHMGCNLPTLMVDGQHYNQVDEVLKLLNELLPPISREQNIQLAADKEQFLINHPDLLQKFGFDLLPVLIQVVNSGVNLYACYGCLSVINKLVYFSKSDMLGFLQNTNISSFLAGVFTVKDPHVLILALQIVDKLLEALSFSSGVQASDETCQGSVPRAAVKCLCFAYDATQSPTGQEARTCKIEKETVESLARHIRTNYFAADSMNPDLGITDVLQKQRLFLLRQKVDGDDSVNQLYIVEKRFELFGRLLLYNSVPPLEDSAFLALIRRLHSALCSVENFPVILSHGSKPRNSYATIPYGHCLTYPCPEKVAPGPMELDTTSTDTHETQEVKDNLQLFAEMETVAVEQTKSDSMDTSDVNAESLKKGRLNPSEDDSSTSLECTGCCDDEDVAPKLIFYLEGRS</sequence>
<evidence type="ECO:0000256" key="1">
    <source>
        <dbReference type="ARBA" id="ARBA00022679"/>
    </source>
</evidence>
<protein>
    <submittedName>
        <fullName evidence="3">E3 ubiquitin-protein ligase upl4</fullName>
    </submittedName>
</protein>
<name>A0ABS8V2Y1_DATST</name>
<dbReference type="SUPFAM" id="SSF48371">
    <property type="entry name" value="ARM repeat"/>
    <property type="match status" value="1"/>
</dbReference>
<keyword evidence="1" id="KW-0808">Transferase</keyword>
<accession>A0ABS8V2Y1</accession>
<dbReference type="PANTHER" id="PTHR45670">
    <property type="entry name" value="E3 UBIQUITIN-PROTEIN LIGASE TRIP12"/>
    <property type="match status" value="1"/>
</dbReference>
<reference evidence="3 4" key="1">
    <citation type="journal article" date="2021" name="BMC Genomics">
        <title>Datura genome reveals duplications of psychoactive alkaloid biosynthetic genes and high mutation rate following tissue culture.</title>
        <authorList>
            <person name="Rajewski A."/>
            <person name="Carter-House D."/>
            <person name="Stajich J."/>
            <person name="Litt A."/>
        </authorList>
    </citation>
    <scope>NUCLEOTIDE SEQUENCE [LARGE SCALE GENOMIC DNA]</scope>
    <source>
        <strain evidence="3">AR-01</strain>
    </source>
</reference>
<feature type="region of interest" description="Disordered" evidence="2">
    <location>
        <begin position="349"/>
        <end position="389"/>
    </location>
</feature>